<dbReference type="OrthoDB" id="6159137at2759"/>
<dbReference type="Proteomes" id="UP000310158">
    <property type="component" value="Unassembled WGS sequence"/>
</dbReference>
<gene>
    <name evidence="2" type="ORF">EW146_g6967</name>
</gene>
<dbReference type="InterPro" id="IPR035979">
    <property type="entry name" value="RBD_domain_sf"/>
</dbReference>
<accession>A0A4S4LM19</accession>
<dbReference type="GO" id="GO:0003676">
    <property type="term" value="F:nucleic acid binding"/>
    <property type="evidence" value="ECO:0007669"/>
    <property type="project" value="InterPro"/>
</dbReference>
<sequence>MASLLARMNIDPPEASVGPVRATKSKRTNSSPYQNRPIRTPKGDVNGTWQHDLFQTDGAGGKSLSARLAAPGSAPKMNFGVAERALREAAGGKGELGELSIRGASSRGNVVEVTGLVKGTTAADVEAIFKQCGPVTQSHEKVANGAVTVRLTFKHDKDAKSAETRFDKQFADGQMLHVKVIGGVNASLPGRLGVGVQDGSVDVLINSESTGGSKMRSDDILTDADARARAHVLVAPPGADPKEYTQQQGRGRGRVRMAYYRFTARTKLNSSRPEAAFSAKRVKSERNISSKSTPDATRLSTTTAAFQSNVVSKVPLDVWLEILVHYPTMTRDAVKGQDLINPVFERPFRERFDVLRALSQTCKDLRILLLPLAWSRLEVCTVRATCDQSFYKQVGEALKRKSEGLLKRSPHLLPLVQTVTVSLTRYAANRILPPFAQLLDALPNLNTIEVVHAHSAMTTALKTAFEGHTYPGVRTIILPTCAHEILKCCPGVEIVICTEGGGSQIISAIVKFKQSNLTVLEGIWWDEARTKRIAKVAPKLQISGST</sequence>
<proteinExistence type="predicted"/>
<comment type="caution">
    <text evidence="2">The sequence shown here is derived from an EMBL/GenBank/DDBJ whole genome shotgun (WGS) entry which is preliminary data.</text>
</comment>
<dbReference type="SUPFAM" id="SSF54928">
    <property type="entry name" value="RNA-binding domain, RBD"/>
    <property type="match status" value="1"/>
</dbReference>
<keyword evidence="3" id="KW-1185">Reference proteome</keyword>
<protein>
    <recommendedName>
        <fullName evidence="4">RRM domain-containing protein</fullName>
    </recommendedName>
</protein>
<reference evidence="2 3" key="1">
    <citation type="submission" date="2019-02" db="EMBL/GenBank/DDBJ databases">
        <title>Genome sequencing of the rare red list fungi Bondarzewia mesenterica.</title>
        <authorList>
            <person name="Buettner E."/>
            <person name="Kellner H."/>
        </authorList>
    </citation>
    <scope>NUCLEOTIDE SEQUENCE [LARGE SCALE GENOMIC DNA]</scope>
    <source>
        <strain evidence="2 3">DSM 108281</strain>
    </source>
</reference>
<name>A0A4S4LM19_9AGAM</name>
<dbReference type="EMBL" id="SGPL01000375">
    <property type="protein sequence ID" value="THH13226.1"/>
    <property type="molecule type" value="Genomic_DNA"/>
</dbReference>
<evidence type="ECO:0000313" key="2">
    <source>
        <dbReference type="EMBL" id="THH13226.1"/>
    </source>
</evidence>
<evidence type="ECO:0008006" key="4">
    <source>
        <dbReference type="Google" id="ProtNLM"/>
    </source>
</evidence>
<feature type="region of interest" description="Disordered" evidence="1">
    <location>
        <begin position="1"/>
        <end position="57"/>
    </location>
</feature>
<dbReference type="CDD" id="cd00590">
    <property type="entry name" value="RRM_SF"/>
    <property type="match status" value="1"/>
</dbReference>
<evidence type="ECO:0000256" key="1">
    <source>
        <dbReference type="SAM" id="MobiDB-lite"/>
    </source>
</evidence>
<dbReference type="AlphaFoldDB" id="A0A4S4LM19"/>
<evidence type="ECO:0000313" key="3">
    <source>
        <dbReference type="Proteomes" id="UP000310158"/>
    </source>
</evidence>
<organism evidence="2 3">
    <name type="scientific">Bondarzewia mesenterica</name>
    <dbReference type="NCBI Taxonomy" id="1095465"/>
    <lineage>
        <taxon>Eukaryota</taxon>
        <taxon>Fungi</taxon>
        <taxon>Dikarya</taxon>
        <taxon>Basidiomycota</taxon>
        <taxon>Agaricomycotina</taxon>
        <taxon>Agaricomycetes</taxon>
        <taxon>Russulales</taxon>
        <taxon>Bondarzewiaceae</taxon>
        <taxon>Bondarzewia</taxon>
    </lineage>
</organism>